<gene>
    <name evidence="3" type="ORF">DES53_10149</name>
</gene>
<dbReference type="InterPro" id="IPR006073">
    <property type="entry name" value="GTP-bd"/>
</dbReference>
<dbReference type="CDD" id="cd00882">
    <property type="entry name" value="Ras_like_GTPase"/>
    <property type="match status" value="1"/>
</dbReference>
<dbReference type="AlphaFoldDB" id="A0A366HSJ9"/>
<dbReference type="InterPro" id="IPR027417">
    <property type="entry name" value="P-loop_NTPase"/>
</dbReference>
<keyword evidence="1" id="KW-1133">Transmembrane helix</keyword>
<dbReference type="SUPFAM" id="SSF52540">
    <property type="entry name" value="P-loop containing nucleoside triphosphate hydrolases"/>
    <property type="match status" value="1"/>
</dbReference>
<keyword evidence="1" id="KW-0472">Membrane</keyword>
<proteinExistence type="predicted"/>
<dbReference type="EMBL" id="QNRR01000001">
    <property type="protein sequence ID" value="RBP47252.1"/>
    <property type="molecule type" value="Genomic_DNA"/>
</dbReference>
<organism evidence="3 4">
    <name type="scientific">Roseimicrobium gellanilyticum</name>
    <dbReference type="NCBI Taxonomy" id="748857"/>
    <lineage>
        <taxon>Bacteria</taxon>
        <taxon>Pseudomonadati</taxon>
        <taxon>Verrucomicrobiota</taxon>
        <taxon>Verrucomicrobiia</taxon>
        <taxon>Verrucomicrobiales</taxon>
        <taxon>Verrucomicrobiaceae</taxon>
        <taxon>Roseimicrobium</taxon>
    </lineage>
</organism>
<keyword evidence="1" id="KW-0812">Transmembrane</keyword>
<dbReference type="GO" id="GO:0005525">
    <property type="term" value="F:GTP binding"/>
    <property type="evidence" value="ECO:0007669"/>
    <property type="project" value="InterPro"/>
</dbReference>
<dbReference type="Proteomes" id="UP000253426">
    <property type="component" value="Unassembled WGS sequence"/>
</dbReference>
<evidence type="ECO:0000313" key="4">
    <source>
        <dbReference type="Proteomes" id="UP000253426"/>
    </source>
</evidence>
<name>A0A366HSJ9_9BACT</name>
<evidence type="ECO:0000256" key="1">
    <source>
        <dbReference type="SAM" id="Phobius"/>
    </source>
</evidence>
<accession>A0A366HSJ9</accession>
<dbReference type="Pfam" id="PF01926">
    <property type="entry name" value="MMR_HSR1"/>
    <property type="match status" value="1"/>
</dbReference>
<evidence type="ECO:0000313" key="3">
    <source>
        <dbReference type="EMBL" id="RBP47252.1"/>
    </source>
</evidence>
<sequence>MHGVQPFDRFRPHVAAITLSLISHTNAGKTTLARTLLRRDVGEVRDAAHVTLFNTSYTLMEADEASLVLWDTPGFGDSARLLKRLKRMDRPLVWFFSQMWDRITDKPFWCSQQALGNVREEADVVLYLVNASESLAGGTFVEAEMEILGWLGKPVLVLLNQTGVPRPVEEEAAEERLWRNHLTKFPIVKAVLNMDAFSRCWVQEGELMRAIEEVLPAEKKDDFIIVEKAWNARNEEVFRKSMRALSHQLTANALDGVPVKPVGFLEKSLRSVADALHVPMPEADAERAAARQKLCESLSARMEQTVNELLALHGLEGDAGKELLEAAQTDFSEPQKMDVAATSLVSGAVSGGLAGLIADLKAGGLTFGGGALVGAVIGVFGSYRLIKAFNLDRGEDNKLHWSREHFREQVKLALLSYLAVAHFGRGRGAWKRDPRPAHWQMEVSQLVDNAKARVDAIWKHSSRSNVGVASVNEEVELMMRELGDETLKKLYPVH</sequence>
<feature type="domain" description="G" evidence="2">
    <location>
        <begin position="21"/>
        <end position="160"/>
    </location>
</feature>
<protein>
    <submittedName>
        <fullName evidence="3">50S ribosome-binding GTPase</fullName>
    </submittedName>
</protein>
<comment type="caution">
    <text evidence="3">The sequence shown here is derived from an EMBL/GenBank/DDBJ whole genome shotgun (WGS) entry which is preliminary data.</text>
</comment>
<dbReference type="Pfam" id="PF11981">
    <property type="entry name" value="DUF3482"/>
    <property type="match status" value="1"/>
</dbReference>
<dbReference type="InterPro" id="IPR021871">
    <property type="entry name" value="DUF3482"/>
</dbReference>
<reference evidence="3 4" key="1">
    <citation type="submission" date="2018-06" db="EMBL/GenBank/DDBJ databases">
        <title>Genomic Encyclopedia of Type Strains, Phase IV (KMG-IV): sequencing the most valuable type-strain genomes for metagenomic binning, comparative biology and taxonomic classification.</title>
        <authorList>
            <person name="Goeker M."/>
        </authorList>
    </citation>
    <scope>NUCLEOTIDE SEQUENCE [LARGE SCALE GENOMIC DNA]</scope>
    <source>
        <strain evidence="3 4">DSM 25532</strain>
    </source>
</reference>
<keyword evidence="4" id="KW-1185">Reference proteome</keyword>
<feature type="transmembrane region" description="Helical" evidence="1">
    <location>
        <begin position="364"/>
        <end position="383"/>
    </location>
</feature>
<dbReference type="Gene3D" id="3.40.50.300">
    <property type="entry name" value="P-loop containing nucleotide triphosphate hydrolases"/>
    <property type="match status" value="1"/>
</dbReference>
<evidence type="ECO:0000259" key="2">
    <source>
        <dbReference type="Pfam" id="PF01926"/>
    </source>
</evidence>